<dbReference type="InterPro" id="IPR052539">
    <property type="entry name" value="MGD_biosynthesis_adapter"/>
</dbReference>
<dbReference type="Gene3D" id="3.40.50.300">
    <property type="entry name" value="P-loop containing nucleotide triphosphate hydrolases"/>
    <property type="match status" value="1"/>
</dbReference>
<evidence type="ECO:0000259" key="1">
    <source>
        <dbReference type="Pfam" id="PF03205"/>
    </source>
</evidence>
<dbReference type="SUPFAM" id="SSF52540">
    <property type="entry name" value="P-loop containing nucleoside triphosphate hydrolases"/>
    <property type="match status" value="1"/>
</dbReference>
<dbReference type="InterPro" id="IPR027417">
    <property type="entry name" value="P-loop_NTPase"/>
</dbReference>
<dbReference type="GO" id="GO:0005525">
    <property type="term" value="F:GTP binding"/>
    <property type="evidence" value="ECO:0007669"/>
    <property type="project" value="InterPro"/>
</dbReference>
<dbReference type="CDD" id="cd03116">
    <property type="entry name" value="MobB"/>
    <property type="match status" value="1"/>
</dbReference>
<name>A0A380TI07_9ZZZZ</name>
<dbReference type="Pfam" id="PF03205">
    <property type="entry name" value="MobB"/>
    <property type="match status" value="1"/>
</dbReference>
<proteinExistence type="predicted"/>
<dbReference type="GO" id="GO:0006777">
    <property type="term" value="P:Mo-molybdopterin cofactor biosynthetic process"/>
    <property type="evidence" value="ECO:0007669"/>
    <property type="project" value="InterPro"/>
</dbReference>
<dbReference type="PANTHER" id="PTHR40072">
    <property type="entry name" value="MOLYBDOPTERIN-GUANINE DINUCLEOTIDE BIOSYNTHESIS ADAPTER PROTEIN-RELATED"/>
    <property type="match status" value="1"/>
</dbReference>
<dbReference type="PANTHER" id="PTHR40072:SF1">
    <property type="entry name" value="MOLYBDOPTERIN-GUANINE DINUCLEOTIDE BIOSYNTHESIS ADAPTER PROTEIN"/>
    <property type="match status" value="1"/>
</dbReference>
<reference evidence="2" key="1">
    <citation type="submission" date="2018-07" db="EMBL/GenBank/DDBJ databases">
        <authorList>
            <person name="Quirk P.G."/>
            <person name="Krulwich T.A."/>
        </authorList>
    </citation>
    <scope>NUCLEOTIDE SEQUENCE</scope>
</reference>
<dbReference type="AlphaFoldDB" id="A0A380TI07"/>
<gene>
    <name evidence="2" type="primary">mobB</name>
    <name evidence="2" type="ORF">DF3PB_580009</name>
</gene>
<dbReference type="NCBIfam" id="TIGR00176">
    <property type="entry name" value="mobB"/>
    <property type="match status" value="1"/>
</dbReference>
<accession>A0A380TI07</accession>
<feature type="domain" description="Molybdopterin-guanine dinucleotide biosynthesis protein B (MobB)" evidence="1">
    <location>
        <begin position="3"/>
        <end position="135"/>
    </location>
</feature>
<dbReference type="InterPro" id="IPR004435">
    <property type="entry name" value="MobB_dom"/>
</dbReference>
<protein>
    <submittedName>
        <fullName evidence="2">Molybdopterin-guanine dinucleotide biosynthesis adapter protein</fullName>
    </submittedName>
</protein>
<dbReference type="EMBL" id="UIDG01000534">
    <property type="protein sequence ID" value="SUS08102.1"/>
    <property type="molecule type" value="Genomic_DNA"/>
</dbReference>
<sequence>MKVFGIAGWSGSGKTTLMVAVLPLLVRAGVRVSTMKHTHERVDLDQPGKDSYRHRAAGACEVMLASASRWTLMHELRGEDEPALDALVERMTPVDLLLVEGFKAYPHPKLEVHRPALGRPLLCAQDPSIVAVASDSVLEGLTVPVLPLDDAVAIARFIAAHCGLAVGFGTGP</sequence>
<organism evidence="2">
    <name type="scientific">metagenome</name>
    <dbReference type="NCBI Taxonomy" id="256318"/>
    <lineage>
        <taxon>unclassified sequences</taxon>
        <taxon>metagenomes</taxon>
    </lineage>
</organism>
<evidence type="ECO:0000313" key="2">
    <source>
        <dbReference type="EMBL" id="SUS08102.1"/>
    </source>
</evidence>